<dbReference type="KEGG" id="emc:129340242"/>
<evidence type="ECO:0000313" key="11">
    <source>
        <dbReference type="RefSeq" id="XP_054850889.1"/>
    </source>
</evidence>
<dbReference type="GO" id="GO:0004519">
    <property type="term" value="F:endonuclease activity"/>
    <property type="evidence" value="ECO:0007669"/>
    <property type="project" value="UniProtKB-KW"/>
</dbReference>
<dbReference type="InterPro" id="IPR001427">
    <property type="entry name" value="RNaseA"/>
</dbReference>
<protein>
    <submittedName>
        <fullName evidence="11">Ribonuclease-like</fullName>
    </submittedName>
</protein>
<dbReference type="SUPFAM" id="SSF54076">
    <property type="entry name" value="RNase A-like"/>
    <property type="match status" value="1"/>
</dbReference>
<keyword evidence="4 8" id="KW-0540">Nuclease</keyword>
<dbReference type="GO" id="GO:0016787">
    <property type="term" value="F:hydrolase activity"/>
    <property type="evidence" value="ECO:0007669"/>
    <property type="project" value="UniProtKB-KW"/>
</dbReference>
<evidence type="ECO:0000256" key="5">
    <source>
        <dbReference type="ARBA" id="ARBA00022759"/>
    </source>
</evidence>
<dbReference type="PRINTS" id="PR00794">
    <property type="entry name" value="RIBONUCLEASE"/>
</dbReference>
<dbReference type="SMART" id="SM00092">
    <property type="entry name" value="RNAse_Pc"/>
    <property type="match status" value="1"/>
</dbReference>
<keyword evidence="10" id="KW-1185">Reference proteome</keyword>
<dbReference type="InterPro" id="IPR036816">
    <property type="entry name" value="RNaseA-like_dom_sf"/>
</dbReference>
<dbReference type="PROSITE" id="PS00127">
    <property type="entry name" value="RNASE_PANCREATIC"/>
    <property type="match status" value="1"/>
</dbReference>
<evidence type="ECO:0000256" key="3">
    <source>
        <dbReference type="ARBA" id="ARBA00022525"/>
    </source>
</evidence>
<dbReference type="InterPro" id="IPR023411">
    <property type="entry name" value="RNaseA_AS"/>
</dbReference>
<feature type="domain" description="Ribonuclease A-domain" evidence="9">
    <location>
        <begin position="26"/>
        <end position="145"/>
    </location>
</feature>
<reference evidence="11" key="1">
    <citation type="submission" date="2025-08" db="UniProtKB">
        <authorList>
            <consortium name="RefSeq"/>
        </authorList>
    </citation>
    <scope>IDENTIFICATION</scope>
    <source>
        <tissue evidence="11">Blood</tissue>
    </source>
</reference>
<evidence type="ECO:0000259" key="9">
    <source>
        <dbReference type="SMART" id="SM00092"/>
    </source>
</evidence>
<dbReference type="GeneID" id="129340242"/>
<evidence type="ECO:0000256" key="4">
    <source>
        <dbReference type="ARBA" id="ARBA00022722"/>
    </source>
</evidence>
<dbReference type="PANTHER" id="PTHR11437">
    <property type="entry name" value="RIBONUCLEASE"/>
    <property type="match status" value="1"/>
</dbReference>
<dbReference type="InterPro" id="IPR023412">
    <property type="entry name" value="RNaseA_domain"/>
</dbReference>
<dbReference type="Gene3D" id="3.10.130.10">
    <property type="entry name" value="Ribonuclease A-like domain"/>
    <property type="match status" value="1"/>
</dbReference>
<evidence type="ECO:0000256" key="8">
    <source>
        <dbReference type="RuleBase" id="RU000651"/>
    </source>
</evidence>
<accession>A0AA97K8H9</accession>
<dbReference type="Proteomes" id="UP001190640">
    <property type="component" value="Chromosome 12"/>
</dbReference>
<feature type="signal peptide" evidence="8">
    <location>
        <begin position="1"/>
        <end position="29"/>
    </location>
</feature>
<evidence type="ECO:0000256" key="7">
    <source>
        <dbReference type="ARBA" id="ARBA00023157"/>
    </source>
</evidence>
<gene>
    <name evidence="11" type="primary">LOC129340242</name>
</gene>
<evidence type="ECO:0000256" key="2">
    <source>
        <dbReference type="ARBA" id="ARBA00005600"/>
    </source>
</evidence>
<evidence type="ECO:0000313" key="10">
    <source>
        <dbReference type="Proteomes" id="UP001190640"/>
    </source>
</evidence>
<dbReference type="GO" id="GO:0003676">
    <property type="term" value="F:nucleic acid binding"/>
    <property type="evidence" value="ECO:0007669"/>
    <property type="project" value="InterPro"/>
</dbReference>
<dbReference type="GO" id="GO:0004540">
    <property type="term" value="F:RNA nuclease activity"/>
    <property type="evidence" value="ECO:0007669"/>
    <property type="project" value="TreeGrafter"/>
</dbReference>
<comment type="subcellular location">
    <subcellularLocation>
        <location evidence="1">Secreted</location>
    </subcellularLocation>
</comment>
<sequence>MSSKDSCWRLLRLAILLAAFLVQSRKGASYRDFVRQHIAHPRTRAPNLNTYCNRMMQRRGMTRGTCKAVNTFIIARPKAVQNICRRGGTRVNRHRDLYNSRRRFRVITCSNRGLYPRCQYVGKRETRRISVACAHTLPVHFERQRP</sequence>
<dbReference type="CDD" id="cd06265">
    <property type="entry name" value="RNase_A_canonical"/>
    <property type="match status" value="1"/>
</dbReference>
<feature type="chain" id="PRO_5041518398" evidence="8">
    <location>
        <begin position="30"/>
        <end position="146"/>
    </location>
</feature>
<organism evidence="10 11">
    <name type="scientific">Eublepharis macularius</name>
    <name type="common">Leopard gecko</name>
    <name type="synonym">Cyrtodactylus macularius</name>
    <dbReference type="NCBI Taxonomy" id="481883"/>
    <lineage>
        <taxon>Eukaryota</taxon>
        <taxon>Metazoa</taxon>
        <taxon>Chordata</taxon>
        <taxon>Craniata</taxon>
        <taxon>Vertebrata</taxon>
        <taxon>Euteleostomi</taxon>
        <taxon>Lepidosauria</taxon>
        <taxon>Squamata</taxon>
        <taxon>Bifurcata</taxon>
        <taxon>Gekkota</taxon>
        <taxon>Eublepharidae</taxon>
        <taxon>Eublepharinae</taxon>
        <taxon>Eublepharis</taxon>
    </lineage>
</organism>
<evidence type="ECO:0000256" key="6">
    <source>
        <dbReference type="ARBA" id="ARBA00022801"/>
    </source>
</evidence>
<proteinExistence type="inferred from homology"/>
<keyword evidence="7" id="KW-1015">Disulfide bond</keyword>
<dbReference type="GO" id="GO:0005576">
    <property type="term" value="C:extracellular region"/>
    <property type="evidence" value="ECO:0007669"/>
    <property type="project" value="UniProtKB-SubCell"/>
</dbReference>
<dbReference type="PANTHER" id="PTHR11437:SF10">
    <property type="entry name" value="ANGIOGENIN-RELATED"/>
    <property type="match status" value="1"/>
</dbReference>
<keyword evidence="6 8" id="KW-0378">Hydrolase</keyword>
<dbReference type="GO" id="GO:0050830">
    <property type="term" value="P:defense response to Gram-positive bacterium"/>
    <property type="evidence" value="ECO:0007669"/>
    <property type="project" value="TreeGrafter"/>
</dbReference>
<keyword evidence="5 8" id="KW-0255">Endonuclease</keyword>
<dbReference type="RefSeq" id="XP_054850889.1">
    <property type="nucleotide sequence ID" value="XM_054994914.1"/>
</dbReference>
<evidence type="ECO:0000256" key="1">
    <source>
        <dbReference type="ARBA" id="ARBA00004613"/>
    </source>
</evidence>
<dbReference type="Pfam" id="PF00074">
    <property type="entry name" value="RnaseA"/>
    <property type="match status" value="1"/>
</dbReference>
<comment type="similarity">
    <text evidence="2 8">Belongs to the pancreatic ribonuclease family.</text>
</comment>
<keyword evidence="3" id="KW-0964">Secreted</keyword>
<keyword evidence="8" id="KW-0732">Signal</keyword>
<name>A0AA97K8H9_EUBMA</name>
<dbReference type="AlphaFoldDB" id="A0AA97K8H9"/>